<comment type="caution">
    <text evidence="2">The sequence shown here is derived from an EMBL/GenBank/DDBJ whole genome shotgun (WGS) entry which is preliminary data.</text>
</comment>
<dbReference type="InterPro" id="IPR057670">
    <property type="entry name" value="SH3_retrovirus"/>
</dbReference>
<dbReference type="Proteomes" id="UP001165190">
    <property type="component" value="Unassembled WGS sequence"/>
</dbReference>
<name>A0A9W7IU18_HIBTR</name>
<reference evidence="2" key="1">
    <citation type="submission" date="2023-05" db="EMBL/GenBank/DDBJ databases">
        <title>Genome and transcriptome analyses reveal genes involved in the formation of fine ridges on petal epidermal cells in Hibiscus trionum.</title>
        <authorList>
            <person name="Koshimizu S."/>
            <person name="Masuda S."/>
            <person name="Ishii T."/>
            <person name="Shirasu K."/>
            <person name="Hoshino A."/>
            <person name="Arita M."/>
        </authorList>
    </citation>
    <scope>NUCLEOTIDE SEQUENCE</scope>
    <source>
        <strain evidence="2">Hamamatsu line</strain>
    </source>
</reference>
<evidence type="ECO:0000313" key="2">
    <source>
        <dbReference type="EMBL" id="GMJ01127.1"/>
    </source>
</evidence>
<evidence type="ECO:0000259" key="1">
    <source>
        <dbReference type="Pfam" id="PF25597"/>
    </source>
</evidence>
<protein>
    <recommendedName>
        <fullName evidence="1">Retroviral polymerase SH3-like domain-containing protein</fullName>
    </recommendedName>
</protein>
<sequence>MKGYKIYVLQTRSIIISRDVVFHEHIFPFHSINSKAFTVEPFPSIFFPQTISDFAGHFVGQPTQIHYEEHVAPMDHEVHAPNDDPEEHVAQTNHEGHAFHDDHAGHANHEELAVNIDHADHAINV</sequence>
<proteinExistence type="predicted"/>
<dbReference type="AlphaFoldDB" id="A0A9W7IU18"/>
<feature type="domain" description="Retroviral polymerase SH3-like" evidence="1">
    <location>
        <begin position="2"/>
        <end position="32"/>
    </location>
</feature>
<accession>A0A9W7IU18</accession>
<keyword evidence="3" id="KW-1185">Reference proteome</keyword>
<evidence type="ECO:0000313" key="3">
    <source>
        <dbReference type="Proteomes" id="UP001165190"/>
    </source>
</evidence>
<gene>
    <name evidence="2" type="ORF">HRI_003781900</name>
</gene>
<organism evidence="2 3">
    <name type="scientific">Hibiscus trionum</name>
    <name type="common">Flower of an hour</name>
    <dbReference type="NCBI Taxonomy" id="183268"/>
    <lineage>
        <taxon>Eukaryota</taxon>
        <taxon>Viridiplantae</taxon>
        <taxon>Streptophyta</taxon>
        <taxon>Embryophyta</taxon>
        <taxon>Tracheophyta</taxon>
        <taxon>Spermatophyta</taxon>
        <taxon>Magnoliopsida</taxon>
        <taxon>eudicotyledons</taxon>
        <taxon>Gunneridae</taxon>
        <taxon>Pentapetalae</taxon>
        <taxon>rosids</taxon>
        <taxon>malvids</taxon>
        <taxon>Malvales</taxon>
        <taxon>Malvaceae</taxon>
        <taxon>Malvoideae</taxon>
        <taxon>Hibiscus</taxon>
    </lineage>
</organism>
<dbReference type="Pfam" id="PF25597">
    <property type="entry name" value="SH3_retrovirus"/>
    <property type="match status" value="1"/>
</dbReference>
<dbReference type="EMBL" id="BSYR01000035">
    <property type="protein sequence ID" value="GMJ01127.1"/>
    <property type="molecule type" value="Genomic_DNA"/>
</dbReference>